<evidence type="ECO:0000313" key="1">
    <source>
        <dbReference type="EMBL" id="EJD32373.1"/>
    </source>
</evidence>
<dbReference type="InParanoid" id="J0WJA7"/>
<dbReference type="AlphaFoldDB" id="J0WJA7"/>
<protein>
    <recommendedName>
        <fullName evidence="3">F-box domain-containing protein</fullName>
    </recommendedName>
</protein>
<sequence>MATQVCRLQLKGISLGASAALSCAHSSLTSLELGPGSSYSIDVVPLLLWHHRTLRSLSLSDVWIDDRNLVLDAMPALAKLCLKGSSIAFLDELSHTRVPLLSTIALEFSESRLAPESLWTFARMRLEAPVSTLVLSGTGRRFSDFVPAILQWRQLVHLTLEGYPPRLGGHVR</sequence>
<name>J0WJA7_AURST</name>
<gene>
    <name evidence="1" type="ORF">AURDEDRAFT_178562</name>
</gene>
<organism evidence="1 2">
    <name type="scientific">Auricularia subglabra (strain TFB-10046 / SS5)</name>
    <name type="common">White-rot fungus</name>
    <name type="synonym">Auricularia delicata (strain TFB10046)</name>
    <dbReference type="NCBI Taxonomy" id="717982"/>
    <lineage>
        <taxon>Eukaryota</taxon>
        <taxon>Fungi</taxon>
        <taxon>Dikarya</taxon>
        <taxon>Basidiomycota</taxon>
        <taxon>Agaricomycotina</taxon>
        <taxon>Agaricomycetes</taxon>
        <taxon>Auriculariales</taxon>
        <taxon>Auriculariaceae</taxon>
        <taxon>Auricularia</taxon>
    </lineage>
</organism>
<evidence type="ECO:0008006" key="3">
    <source>
        <dbReference type="Google" id="ProtNLM"/>
    </source>
</evidence>
<dbReference type="Proteomes" id="UP000006514">
    <property type="component" value="Unassembled WGS sequence"/>
</dbReference>
<proteinExistence type="predicted"/>
<evidence type="ECO:0000313" key="2">
    <source>
        <dbReference type="Proteomes" id="UP000006514"/>
    </source>
</evidence>
<dbReference type="EMBL" id="JH689038">
    <property type="protein sequence ID" value="EJD32373.1"/>
    <property type="molecule type" value="Genomic_DNA"/>
</dbReference>
<dbReference type="SUPFAM" id="SSF52047">
    <property type="entry name" value="RNI-like"/>
    <property type="match status" value="1"/>
</dbReference>
<dbReference type="Gene3D" id="3.80.10.10">
    <property type="entry name" value="Ribonuclease Inhibitor"/>
    <property type="match status" value="1"/>
</dbReference>
<dbReference type="InterPro" id="IPR032675">
    <property type="entry name" value="LRR_dom_sf"/>
</dbReference>
<keyword evidence="2" id="KW-1185">Reference proteome</keyword>
<dbReference type="KEGG" id="adl:AURDEDRAFT_178562"/>
<reference evidence="2" key="1">
    <citation type="journal article" date="2012" name="Science">
        <title>The Paleozoic origin of enzymatic lignin decomposition reconstructed from 31 fungal genomes.</title>
        <authorList>
            <person name="Floudas D."/>
            <person name="Binder M."/>
            <person name="Riley R."/>
            <person name="Barry K."/>
            <person name="Blanchette R.A."/>
            <person name="Henrissat B."/>
            <person name="Martinez A.T."/>
            <person name="Otillar R."/>
            <person name="Spatafora J.W."/>
            <person name="Yadav J.S."/>
            <person name="Aerts A."/>
            <person name="Benoit I."/>
            <person name="Boyd A."/>
            <person name="Carlson A."/>
            <person name="Copeland A."/>
            <person name="Coutinho P.M."/>
            <person name="de Vries R.P."/>
            <person name="Ferreira P."/>
            <person name="Findley K."/>
            <person name="Foster B."/>
            <person name="Gaskell J."/>
            <person name="Glotzer D."/>
            <person name="Gorecki P."/>
            <person name="Heitman J."/>
            <person name="Hesse C."/>
            <person name="Hori C."/>
            <person name="Igarashi K."/>
            <person name="Jurgens J.A."/>
            <person name="Kallen N."/>
            <person name="Kersten P."/>
            <person name="Kohler A."/>
            <person name="Kuees U."/>
            <person name="Kumar T.K.A."/>
            <person name="Kuo A."/>
            <person name="LaButti K."/>
            <person name="Larrondo L.F."/>
            <person name="Lindquist E."/>
            <person name="Ling A."/>
            <person name="Lombard V."/>
            <person name="Lucas S."/>
            <person name="Lundell T."/>
            <person name="Martin R."/>
            <person name="McLaughlin D.J."/>
            <person name="Morgenstern I."/>
            <person name="Morin E."/>
            <person name="Murat C."/>
            <person name="Nagy L.G."/>
            <person name="Nolan M."/>
            <person name="Ohm R.A."/>
            <person name="Patyshakuliyeva A."/>
            <person name="Rokas A."/>
            <person name="Ruiz-Duenas F.J."/>
            <person name="Sabat G."/>
            <person name="Salamov A."/>
            <person name="Samejima M."/>
            <person name="Schmutz J."/>
            <person name="Slot J.C."/>
            <person name="St John F."/>
            <person name="Stenlid J."/>
            <person name="Sun H."/>
            <person name="Sun S."/>
            <person name="Syed K."/>
            <person name="Tsang A."/>
            <person name="Wiebenga A."/>
            <person name="Young D."/>
            <person name="Pisabarro A."/>
            <person name="Eastwood D.C."/>
            <person name="Martin F."/>
            <person name="Cullen D."/>
            <person name="Grigoriev I.V."/>
            <person name="Hibbett D.S."/>
        </authorList>
    </citation>
    <scope>NUCLEOTIDE SEQUENCE [LARGE SCALE GENOMIC DNA]</scope>
    <source>
        <strain evidence="2">TFB10046</strain>
    </source>
</reference>
<accession>J0WJA7</accession>
<dbReference type="PROSITE" id="PS51257">
    <property type="entry name" value="PROKAR_LIPOPROTEIN"/>
    <property type="match status" value="1"/>
</dbReference>